<proteinExistence type="predicted"/>
<protein>
    <submittedName>
        <fullName evidence="2">NAD-dependent epimerase/dehydratase family protein</fullName>
    </submittedName>
</protein>
<dbReference type="PANTHER" id="PTHR43781:SF1">
    <property type="entry name" value="SACCHAROPINE DEHYDROGENASE"/>
    <property type="match status" value="1"/>
</dbReference>
<organism evidence="2 3">
    <name type="scientific">Clostridium niameyense</name>
    <dbReference type="NCBI Taxonomy" id="1622073"/>
    <lineage>
        <taxon>Bacteria</taxon>
        <taxon>Bacillati</taxon>
        <taxon>Bacillota</taxon>
        <taxon>Clostridia</taxon>
        <taxon>Eubacteriales</taxon>
        <taxon>Clostridiaceae</taxon>
        <taxon>Clostridium</taxon>
    </lineage>
</organism>
<name>A0A6M0RAM7_9CLOT</name>
<dbReference type="InterPro" id="IPR036291">
    <property type="entry name" value="NAD(P)-bd_dom_sf"/>
</dbReference>
<gene>
    <name evidence="2" type="ORF">FDF74_08620</name>
</gene>
<evidence type="ECO:0000313" key="2">
    <source>
        <dbReference type="EMBL" id="NEZ47266.1"/>
    </source>
</evidence>
<dbReference type="Gene3D" id="3.40.50.720">
    <property type="entry name" value="NAD(P)-binding Rossmann-like Domain"/>
    <property type="match status" value="1"/>
</dbReference>
<dbReference type="Pfam" id="PF03435">
    <property type="entry name" value="Sacchrp_dh_NADP"/>
    <property type="match status" value="1"/>
</dbReference>
<dbReference type="PANTHER" id="PTHR43781">
    <property type="entry name" value="SACCHAROPINE DEHYDROGENASE"/>
    <property type="match status" value="1"/>
</dbReference>
<dbReference type="AlphaFoldDB" id="A0A6M0RAM7"/>
<dbReference type="SUPFAM" id="SSF51735">
    <property type="entry name" value="NAD(P)-binding Rossmann-fold domains"/>
    <property type="match status" value="1"/>
</dbReference>
<dbReference type="Proteomes" id="UP000473885">
    <property type="component" value="Unassembled WGS sequence"/>
</dbReference>
<keyword evidence="3" id="KW-1185">Reference proteome</keyword>
<dbReference type="RefSeq" id="WP_050607298.1">
    <property type="nucleotide sequence ID" value="NZ_CABKUB010000006.1"/>
</dbReference>
<reference evidence="2 3" key="1">
    <citation type="submission" date="2019-04" db="EMBL/GenBank/DDBJ databases">
        <title>Genome sequencing of Clostridium botulinum Groups I-IV and Clostridium butyricum.</title>
        <authorList>
            <person name="Brunt J."/>
            <person name="Van Vliet A.H.M."/>
            <person name="Stringer S.C."/>
            <person name="Carter A.T."/>
            <person name="Peck M.W."/>
        </authorList>
    </citation>
    <scope>NUCLEOTIDE SEQUENCE [LARGE SCALE GENOMIC DNA]</scope>
    <source>
        <strain evidence="2 3">IFR 18/094</strain>
    </source>
</reference>
<dbReference type="InterPro" id="IPR005097">
    <property type="entry name" value="Sacchrp_dh_NADP-bd"/>
</dbReference>
<sequence>MKRIGVLGGTGKIGKRIIKILKDDYFILASYRTNKQESDEKCKFIQLDISNVERLREFCRQCDIIINCAGASYINGETVARIASELNIPLVDPSGESFLENRIDDIKNKNIFVLSSGYFPGMTGLLMRFLCDKFDKPKELYGMSATREIPSKSAIEDFILTNIAGFGLALNYYENGEFKRDESEFIEVLKNQEYKFQNYYTVELDRVVKKYSLEKANWYNSEFSSNITQKMQEAIIKFRIKEASYEFKEITNDIQQEFKKNIKDKEPFNYIRICVKGTNGNTELCRKVEITNKYSSDISAVIAAYTAKAILDLSLNNGIYYAMDIIDVDTIIRDLPKFNIKLNLTESIIEDDECYEEGEI</sequence>
<dbReference type="EMBL" id="SXDP01000006">
    <property type="protein sequence ID" value="NEZ47266.1"/>
    <property type="molecule type" value="Genomic_DNA"/>
</dbReference>
<comment type="caution">
    <text evidence="2">The sequence shown here is derived from an EMBL/GenBank/DDBJ whole genome shotgun (WGS) entry which is preliminary data.</text>
</comment>
<dbReference type="OrthoDB" id="1221575at2"/>
<evidence type="ECO:0000313" key="3">
    <source>
        <dbReference type="Proteomes" id="UP000473885"/>
    </source>
</evidence>
<feature type="domain" description="Saccharopine dehydrogenase NADP binding" evidence="1">
    <location>
        <begin position="4"/>
        <end position="94"/>
    </location>
</feature>
<evidence type="ECO:0000259" key="1">
    <source>
        <dbReference type="Pfam" id="PF03435"/>
    </source>
</evidence>
<accession>A0A6M0RAM7</accession>